<feature type="coiled-coil region" evidence="1">
    <location>
        <begin position="128"/>
        <end position="162"/>
    </location>
</feature>
<organism evidence="2 3">
    <name type="scientific">Diachasmimorpha longicaudata entomopoxvirus</name>
    <dbReference type="NCBI Taxonomy" id="109981"/>
    <lineage>
        <taxon>Viruses</taxon>
        <taxon>Varidnaviria</taxon>
        <taxon>Bamfordvirae</taxon>
        <taxon>Nucleocytoviricota</taxon>
        <taxon>Pokkesviricetes</taxon>
        <taxon>Chitovirales</taxon>
        <taxon>Poxviridae</taxon>
        <taxon>Entomopoxvirinae</taxon>
        <taxon>Epsilonentomopoxvirus</taxon>
        <taxon>Epsilonentomopoxvirus dlongicaudata</taxon>
        <taxon>Diachasmimorpha entomopoxvirus</taxon>
    </lineage>
</organism>
<keyword evidence="3" id="KW-1185">Reference proteome</keyword>
<protein>
    <submittedName>
        <fullName evidence="2">Uncharacterized protein</fullName>
    </submittedName>
</protein>
<name>A0A7R5WG41_9POXV</name>
<keyword evidence="1" id="KW-0175">Coiled coil</keyword>
<accession>A0A7R5WG41</accession>
<sequence length="258" mass="30422">MGLFWADYCSSNDLLLHSIVVYFTRGGKYWVQANDDLIMAIKLENRKEPILEHHVSFKDWITWGELKKLENINDEGLRAIWVSDKSIFLTKRGFESLTANTTDRDGTRHFKSHFFNTLLPTMIDQANIKNLTHQNKVNEFNVKNLQQQLKYAQKSLEIFLKEKSLTDVKDSMCQVDLERRMTELNNLTTEYNGISEAFLKNQKEAAKEYEILEKESHELKVYSHKDFFEHPRRLFPDDDLKMYACQDGDKCLIKIEKI</sequence>
<proteinExistence type="predicted"/>
<gene>
    <name evidence="2" type="ORF">DLEV_099</name>
</gene>
<evidence type="ECO:0000313" key="2">
    <source>
        <dbReference type="EMBL" id="AKS26390.1"/>
    </source>
</evidence>
<dbReference type="Proteomes" id="UP000593702">
    <property type="component" value="Segment"/>
</dbReference>
<reference evidence="2 3" key="1">
    <citation type="submission" date="2015-04" db="EMBL/GenBank/DDBJ databases">
        <title>Diachasmimorpha longicaudata entomopoxvirus genome.</title>
        <authorList>
            <person name="Coffman K.A."/>
            <person name="Burke G.R."/>
        </authorList>
    </citation>
    <scope>NUCLEOTIDE SEQUENCE [LARGE SCALE GENOMIC DNA]</scope>
</reference>
<evidence type="ECO:0000256" key="1">
    <source>
        <dbReference type="SAM" id="Coils"/>
    </source>
</evidence>
<dbReference type="EMBL" id="KR095315">
    <property type="protein sequence ID" value="AKS26390.1"/>
    <property type="molecule type" value="Genomic_DNA"/>
</dbReference>
<evidence type="ECO:0000313" key="3">
    <source>
        <dbReference type="Proteomes" id="UP000593702"/>
    </source>
</evidence>